<dbReference type="AlphaFoldDB" id="A0A401TXQ5"/>
<comment type="caution">
    <text evidence="1">The sequence shown here is derived from an EMBL/GenBank/DDBJ whole genome shotgun (WGS) entry which is preliminary data.</text>
</comment>
<dbReference type="EMBL" id="BEZZ01214105">
    <property type="protein sequence ID" value="GCC47396.1"/>
    <property type="molecule type" value="Genomic_DNA"/>
</dbReference>
<keyword evidence="2" id="KW-1185">Reference proteome</keyword>
<evidence type="ECO:0000313" key="1">
    <source>
        <dbReference type="EMBL" id="GCC47396.1"/>
    </source>
</evidence>
<gene>
    <name evidence="1" type="ORF">chiPu_0031598</name>
</gene>
<accession>A0A401TXQ5</accession>
<feature type="non-terminal residue" evidence="1">
    <location>
        <position position="1"/>
    </location>
</feature>
<protein>
    <submittedName>
        <fullName evidence="1">Uncharacterized protein</fullName>
    </submittedName>
</protein>
<proteinExistence type="predicted"/>
<evidence type="ECO:0000313" key="2">
    <source>
        <dbReference type="Proteomes" id="UP000287033"/>
    </source>
</evidence>
<reference evidence="1 2" key="1">
    <citation type="journal article" date="2018" name="Nat. Ecol. Evol.">
        <title>Shark genomes provide insights into elasmobranch evolution and the origin of vertebrates.</title>
        <authorList>
            <person name="Hara Y"/>
            <person name="Yamaguchi K"/>
            <person name="Onimaru K"/>
            <person name="Kadota M"/>
            <person name="Koyanagi M"/>
            <person name="Keeley SD"/>
            <person name="Tatsumi K"/>
            <person name="Tanaka K"/>
            <person name="Motone F"/>
            <person name="Kageyama Y"/>
            <person name="Nozu R"/>
            <person name="Adachi N"/>
            <person name="Nishimura O"/>
            <person name="Nakagawa R"/>
            <person name="Tanegashima C"/>
            <person name="Kiyatake I"/>
            <person name="Matsumoto R"/>
            <person name="Murakumo K"/>
            <person name="Nishida K"/>
            <person name="Terakita A"/>
            <person name="Kuratani S"/>
            <person name="Sato K"/>
            <person name="Hyodo S Kuraku.S."/>
        </authorList>
    </citation>
    <scope>NUCLEOTIDE SEQUENCE [LARGE SCALE GENOMIC DNA]</scope>
</reference>
<sequence length="178" mass="18947">VRAAQHMPPGGDAAHDQAGIRRRQHAHREIVVLVDQVDIALADREVDLDLRIGRQELDDRGRQELRQMGVGVDAQRAARHRLQCAGDVVGLLDVGEDMDAAVVIGLADLGEADLARGAVEQSGTEAIFQRLHVVAHHCRGHVELAAGRGEAAGINDPDERGQTGQAIHAARSGLSALA</sequence>
<name>A0A401TXQ5_CHIPU</name>
<dbReference type="Proteomes" id="UP000287033">
    <property type="component" value="Unassembled WGS sequence"/>
</dbReference>
<organism evidence="1 2">
    <name type="scientific">Chiloscyllium punctatum</name>
    <name type="common">Brownbanded bambooshark</name>
    <name type="synonym">Hemiscyllium punctatum</name>
    <dbReference type="NCBI Taxonomy" id="137246"/>
    <lineage>
        <taxon>Eukaryota</taxon>
        <taxon>Metazoa</taxon>
        <taxon>Chordata</taxon>
        <taxon>Craniata</taxon>
        <taxon>Vertebrata</taxon>
        <taxon>Chondrichthyes</taxon>
        <taxon>Elasmobranchii</taxon>
        <taxon>Galeomorphii</taxon>
        <taxon>Galeoidea</taxon>
        <taxon>Orectolobiformes</taxon>
        <taxon>Hemiscylliidae</taxon>
        <taxon>Chiloscyllium</taxon>
    </lineage>
</organism>